<evidence type="ECO:0008006" key="7">
    <source>
        <dbReference type="Google" id="ProtNLM"/>
    </source>
</evidence>
<organism evidence="5 6">
    <name type="scientific">Daphnia pulex</name>
    <name type="common">Water flea</name>
    <dbReference type="NCBI Taxonomy" id="6669"/>
    <lineage>
        <taxon>Eukaryota</taxon>
        <taxon>Metazoa</taxon>
        <taxon>Ecdysozoa</taxon>
        <taxon>Arthropoda</taxon>
        <taxon>Crustacea</taxon>
        <taxon>Branchiopoda</taxon>
        <taxon>Diplostraca</taxon>
        <taxon>Cladocera</taxon>
        <taxon>Anomopoda</taxon>
        <taxon>Daphniidae</taxon>
        <taxon>Daphnia</taxon>
    </lineage>
</organism>
<feature type="compositionally biased region" description="Polar residues" evidence="2">
    <location>
        <begin position="413"/>
        <end position="422"/>
    </location>
</feature>
<feature type="compositionally biased region" description="Basic and acidic residues" evidence="2">
    <location>
        <begin position="1165"/>
        <end position="1205"/>
    </location>
</feature>
<dbReference type="GO" id="GO:0007409">
    <property type="term" value="P:axonogenesis"/>
    <property type="evidence" value="ECO:0000318"/>
    <property type="project" value="GO_Central"/>
</dbReference>
<feature type="region of interest" description="Disordered" evidence="2">
    <location>
        <begin position="1746"/>
        <end position="1774"/>
    </location>
</feature>
<feature type="compositionally biased region" description="Basic and acidic residues" evidence="2">
    <location>
        <begin position="1103"/>
        <end position="1118"/>
    </location>
</feature>
<evidence type="ECO:0000256" key="1">
    <source>
        <dbReference type="SAM" id="Coils"/>
    </source>
</evidence>
<feature type="compositionally biased region" description="Polar residues" evidence="2">
    <location>
        <begin position="1316"/>
        <end position="1342"/>
    </location>
</feature>
<feature type="compositionally biased region" description="Acidic residues" evidence="2">
    <location>
        <begin position="1407"/>
        <end position="1421"/>
    </location>
</feature>
<feature type="compositionally biased region" description="Basic and acidic residues" evidence="2">
    <location>
        <begin position="3139"/>
        <end position="3153"/>
    </location>
</feature>
<feature type="compositionally biased region" description="Acidic residues" evidence="2">
    <location>
        <begin position="835"/>
        <end position="877"/>
    </location>
</feature>
<feature type="region of interest" description="Disordered" evidence="2">
    <location>
        <begin position="1405"/>
        <end position="1588"/>
    </location>
</feature>
<dbReference type="PANTHER" id="PTHR13843:SF12">
    <property type="entry name" value="ATPASE F1_V1_A1 COMPLEX ALPHA_BETA SUBUNIT NUCLEOTIDE-BINDING DOMAIN-CONTAINING PROTEIN"/>
    <property type="match status" value="1"/>
</dbReference>
<feature type="compositionally biased region" description="Low complexity" evidence="2">
    <location>
        <begin position="732"/>
        <end position="745"/>
    </location>
</feature>
<feature type="compositionally biased region" description="Basic and acidic residues" evidence="2">
    <location>
        <begin position="1247"/>
        <end position="1275"/>
    </location>
</feature>
<sequence>MPRHHQDWPRGTASERRSISSRNSATSRPNAPTAKKSGTDGTYDFGDFMHIVQDPEIQRLYRAYESSITMDLHCADEGQWSAEQINQDPAIKAAKISINPPGRLSAAESQSQQDAVNSFIRYISDILPSVTLDHLLEPSDVVGNIRFNHPTLYVFPGGQGDSALFGISGFNILVDGGFGRKPCFWDFTRHLDRLDAVVMTRSNASSLSGLTGAICRKAASPVYPQMGHIFCNLPRDGEVDLGDMDQQINAADSTSESLTVNINDLCRAMSAGLGALQLKAQPIYRSATLEPINLYHKVGHGTLDMFIVSPSANSPEVKELMRLWRSGDVSTAFRTIKMGGKEFRIPLLDIVSVCALLVWQPADPNEPVTRLLFPGSAPQHKILEGLEKFRQLEFLKSPVFMAKDVAAPPSAVITPSSTSSAFTKSPVKTKSTSSPRHTPIEPVPVKASAVRKEVSSKPPPKAADHSGSNANSKEADAKPRPAPKVIKADVLSSSSRTGSTELRAKKAEAKPTTAAPIKSTTTTAAKKETAMSVNGETNKTLAPKIKKDVANMKMVEARVHSFKSPASLKRAEEITKNKKPGDDKDIKDKVQRSQSQSREKRSASSVRGQPADEDKTRVKLVKKIAPSTTEATPVSPAKTMTKPIKAKPKETSKPAEPKAPVAKEPLKKDKPAAPKPKPAAAKEAPKSAPKAPAASSSSSTPSGKAVKRPVKATAAAAAAIGAAAAVVAVAAVTTEEQPTEEQPAVVEEDFNAAEAPQAASSPKQDTPTEDGGQVPDEPSVLEAIESQILEDVEAVEQQSQHDSEPDPANAEDEVEEKEEEQAEEQAEGSVAGEVADADEAEESAEKDEEEVVEADEEEIAQVEDGGDEGVGSEEPEVADAVISEEVVQTEDAEADAETEDAEVAVTDEVVEEITEEVAEEVKEKTDDEEETVPETVEPEECDEKSANDKEPEEVADVEENGKPDDVVDVQDEEEVANEAEERSIDNEVAVDVAQVDQRSNDQDDNLETDECPEPVEEEQIQPAVSSTSVDVGRPKSASPQPVASGDEMANVSENDIIDQIEQSHNLDATQQESPKEQVEELQEPSEAKEIADKKDENVEDDKVEEKDENLIEDQHEEIATTSPEPVEEEIQPAVSSQSVETSKPLSPSPQPQPEEHQDDDVEDVDREKEVEEEEKVHQEESSLEHQTIDKELDEEKDKEEDHKQPDVVVSQLSGPCDGSTTEEIQPEESADVVSGKVDNDEKEEEINDQHVDDQHDIEKRQSHELTVESTGHQDDALSSLSSLSDLEPTPVLDRSGASLYEEEQQLSSMESQPESHQFTQKSAQMEESSPKDMQQTTKSSSLAVVDDESSGPSSVEVEEEFKAEIVVRPVPISVPLDVVDFVAPHQPAPSPPVVKSPVKEIPTPLVLDEEDDGVEVEEEAFQQEIKTKDSAVPITPVEEDQGASSFSYEEPLGQSEDRQLPSSQFNSDKKEESAVDGTAVSRSKEAEADEFRASIDNQYGDFMKTPATEEKSKQKTPEEKPSTETTVEKKQTEEKCEAAVEKKTEEKISSPLEAKCAAVEEKKSEEVKKTTPEVKPAEKDEEEVEEEIVSKVVDNKSVKAEKVEESSVKDIAKSPETKPLDESDILEMIVGDIVTEKVEVSTTDDKSVKVSVDLEAEVVKTSEHIVESFQAVDSESTKSTKDADSHESFLDKVKNFVEDVKSSFVEDVKVSKMDTKPVESQEKEKVSLEETKEVFKKEELSIAVHAMEAEAHPTEDIEKKDVKDSIPEVPIQTTDTKSVRVDEVEVPQVSGKEKGFIEEVVQKICSVELVEKVSECLTKEKEPTGMTAKEEEDESVPVFEKCEKYGKTEKDVLAVVEPILQATTETVVLSAEVKSQRSSTSEAAPLELELDIPERKLSNVSASSITSVEKDAIVEAVVSEIKTTVSESEKKMANIESEIKSATIETEIKLAAIEAEIKSVSTEAEMKSATIQAEMKSTTIETEIKLATIETEIKSAFTEVEIKSATIESDIKSVASEPVTDTTDLVFVAPVTASSPIDGPELLKELTFPQGLPSKSETDSSLNSLVDEIKETIQDVKVSLTESTTKSETDSTPAKDKVEDVKEILADVKETLKLESDHSSKSQVEEIKEIIHADVKATLESAPKSETVCHSEDEEVRETVADVRKASLEMTFDADLAKPKMEEVKEIISDPRKASLEMTFDADLTKPKMEEVKEVISDLRKKSLEMTLDADLTKLKVEEAKEVISDVRKASVEMTIDADLPKSNVEEVKEIISDVRKASVEISIDADLTKPKSEEAKEIISDVRKASLEMTIDANSLTSKVEEIKEIVADVKKASVETASKSEADLHKPQVEEIKEIIQDVKEAVESMSKSESVIETQVQQVKEMSFESSSKSETQVSCKSKLEEAKEIISDVKKTEELALKCESILQETQVQQVKEMSLVADCDAHSGLSSKVEEVKETIEDVKKMSSDLFASKKETVEEVKEVIHDVKETSSSAVSKVAEVTESLSKLEAKVEVKAVTPEPEVIPQAAFQLKCDPLANLPVVALVETSKNVVEEVKPKSADLAKLDVVDKTEQLKPETIDCSNVSCSSSTSITPKTPLSPNIARREVAVESTVIPAAANLESFAAPPPTRFGDDVRDVSQPSSLDSMEVHSNSSTSLAGAEKQHEEDEDEDVASTSLTPTINYLAAGYEGVSISTASKLSTIASSDGETDGAQPPSLDSNWSSKTFDKLTLAAESGARHQPEESAFSSGPSSWDDREPGARPYYVVSESISDRSATSSIISHATDDDYPAEKLDRPSLVSHVEPRSATGELNIKKELDVAPVSPVPSSPFSTDRCSSHGDFEANKDSLSSIQTSESSDYHLETKVDDSASAISSTRSDYSDDRSGSSVDPTLLQQQRLEQRSLTPRSDISCSSETTDPVTTANTTQLIQPGQQQTPVDLKANSKAELADPKLAPHNIWLKEKDTASSPNPFTDQYADDDTDHSEPLASSTLYYQQQQQPPVQQHHQQHLSDFESDRHSDSQSSSVPVAEYTDEYYAQHLDYVETTQKSSHPHPDEASDQEAYLYESEHDDQDHHYHPYATKYSDSYDEADLYPTEEAINDDYRHIGDHQNGNSYHYYESGESATTEEVVGNLHGQYEDLNRNDRTPTRDVQHPYVAPDVYESEPAVISPTSRQLDVTTAATTSSSRDERVLPQTSPLPSPQPHPLSQQLSPQQQQQQQHEDTLASWGKPLGLPAPVAPGVVFSSNGSNGSPLKRPATATNNGHKASDKAANGANNAASAPFYVDLAYIPHHSDPRYSDVDFFKRIRARHYVLSTLEPSAQVLDALLEGKQSWTGDDKDLDVTIIPTYDSDALATWVSANEDLLARNRIDLAPSASRCTINLQDHETSCSAYRLEF</sequence>
<feature type="region of interest" description="Disordered" evidence="2">
    <location>
        <begin position="411"/>
        <end position="539"/>
    </location>
</feature>
<feature type="compositionally biased region" description="Polar residues" evidence="2">
    <location>
        <begin position="3170"/>
        <end position="3186"/>
    </location>
</feature>
<dbReference type="InParanoid" id="E9GAY0"/>
<protein>
    <recommendedName>
        <fullName evidence="7">Microtubule-associated protein futsch</fullName>
    </recommendedName>
</protein>
<feature type="compositionally biased region" description="Low complexity" evidence="2">
    <location>
        <begin position="1305"/>
        <end position="1315"/>
    </location>
</feature>
<feature type="compositionally biased region" description="Low complexity" evidence="2">
    <location>
        <begin position="3206"/>
        <end position="3219"/>
    </location>
</feature>
<feature type="coiled-coil region" evidence="1">
    <location>
        <begin position="1918"/>
        <end position="1945"/>
    </location>
</feature>
<dbReference type="GO" id="GO:0043025">
    <property type="term" value="C:neuronal cell body"/>
    <property type="evidence" value="ECO:0000318"/>
    <property type="project" value="GO_Central"/>
</dbReference>
<dbReference type="KEGG" id="dpx:DAPPUDRAFT_100635"/>
<dbReference type="OMA" id="KMASPPH"/>
<feature type="compositionally biased region" description="Low complexity" evidence="2">
    <location>
        <begin position="2887"/>
        <end position="2905"/>
    </location>
</feature>
<keyword evidence="6" id="KW-1185">Reference proteome</keyword>
<evidence type="ECO:0000256" key="2">
    <source>
        <dbReference type="SAM" id="MobiDB-lite"/>
    </source>
</evidence>
<dbReference type="InterPro" id="IPR057480">
    <property type="entry name" value="MAP1A/B/S-like_MBL"/>
</dbReference>
<feature type="compositionally biased region" description="Polar residues" evidence="2">
    <location>
        <begin position="2770"/>
        <end position="2783"/>
    </location>
</feature>
<feature type="region of interest" description="Disordered" evidence="2">
    <location>
        <begin position="916"/>
        <end position="1356"/>
    </location>
</feature>
<feature type="region of interest" description="Disordered" evidence="2">
    <location>
        <begin position="1"/>
        <end position="42"/>
    </location>
</feature>
<feature type="compositionally biased region" description="Basic and acidic residues" evidence="2">
    <location>
        <begin position="3010"/>
        <end position="3021"/>
    </location>
</feature>
<feature type="compositionally biased region" description="Polar residues" evidence="2">
    <location>
        <begin position="2906"/>
        <end position="2938"/>
    </location>
</feature>
<dbReference type="Pfam" id="PF25281">
    <property type="entry name" value="MBL_MAP1B"/>
    <property type="match status" value="1"/>
</dbReference>
<name>E9GAY0_DAPPU</name>
<feature type="compositionally biased region" description="Basic and acidic residues" evidence="2">
    <location>
        <begin position="1507"/>
        <end position="1548"/>
    </location>
</feature>
<evidence type="ECO:0000259" key="3">
    <source>
        <dbReference type="Pfam" id="PF23415"/>
    </source>
</evidence>
<dbReference type="InterPro" id="IPR026074">
    <property type="entry name" value="MAP1"/>
</dbReference>
<dbReference type="Pfam" id="PF23415">
    <property type="entry name" value="MAPB1_N"/>
    <property type="match status" value="1"/>
</dbReference>
<feature type="compositionally biased region" description="Basic and acidic residues" evidence="2">
    <location>
        <begin position="1"/>
        <end position="18"/>
    </location>
</feature>
<feature type="compositionally biased region" description="Polar residues" evidence="2">
    <location>
        <begin position="2848"/>
        <end position="2858"/>
    </location>
</feature>
<feature type="compositionally biased region" description="Low complexity" evidence="2">
    <location>
        <begin position="2996"/>
        <end position="3006"/>
    </location>
</feature>
<feature type="compositionally biased region" description="Low complexity" evidence="2">
    <location>
        <begin position="423"/>
        <end position="435"/>
    </location>
</feature>
<feature type="domain" description="Microtubule-associated protein 1B/S N-terminal" evidence="3">
    <location>
        <begin position="40"/>
        <end position="125"/>
    </location>
</feature>
<dbReference type="OrthoDB" id="5371837at2759"/>
<feature type="compositionally biased region" description="Acidic residues" evidence="2">
    <location>
        <begin position="887"/>
        <end position="902"/>
    </location>
</feature>
<feature type="compositionally biased region" description="Polar residues" evidence="2">
    <location>
        <begin position="20"/>
        <end position="30"/>
    </location>
</feature>
<feature type="compositionally biased region" description="Basic and acidic residues" evidence="2">
    <location>
        <begin position="1085"/>
        <end position="1096"/>
    </location>
</feature>
<keyword evidence="1" id="KW-0175">Coiled coil</keyword>
<feature type="compositionally biased region" description="Polar residues" evidence="2">
    <location>
        <begin position="1210"/>
        <end position="1223"/>
    </location>
</feature>
<feature type="compositionally biased region" description="Basic and acidic residues" evidence="2">
    <location>
        <begin position="1558"/>
        <end position="1578"/>
    </location>
</feature>
<feature type="compositionally biased region" description="Acidic residues" evidence="2">
    <location>
        <begin position="809"/>
        <end position="826"/>
    </location>
</feature>
<gene>
    <name evidence="5" type="ORF">DAPPUDRAFT_100635</name>
</gene>
<evidence type="ECO:0000259" key="4">
    <source>
        <dbReference type="Pfam" id="PF25281"/>
    </source>
</evidence>
<dbReference type="InterPro" id="IPR056617">
    <property type="entry name" value="MAP1B/S_N"/>
</dbReference>
<feature type="region of interest" description="Disordered" evidence="2">
    <location>
        <begin position="2954"/>
        <end position="3028"/>
    </location>
</feature>
<feature type="compositionally biased region" description="Acidic residues" evidence="2">
    <location>
        <begin position="926"/>
        <end position="942"/>
    </location>
</feature>
<dbReference type="HOGENOM" id="CLU_224987_0_0_1"/>
<dbReference type="GO" id="GO:0000226">
    <property type="term" value="P:microtubule cytoskeleton organization"/>
    <property type="evidence" value="ECO:0000318"/>
    <property type="project" value="GO_Central"/>
</dbReference>
<feature type="region of interest" description="Disordered" evidence="2">
    <location>
        <begin position="558"/>
        <end position="719"/>
    </location>
</feature>
<feature type="region of interest" description="Disordered" evidence="2">
    <location>
        <begin position="2625"/>
        <end position="2678"/>
    </location>
</feature>
<feature type="compositionally biased region" description="Basic and acidic residues" evidence="2">
    <location>
        <begin position="1747"/>
        <end position="1766"/>
    </location>
</feature>
<reference evidence="5 6" key="1">
    <citation type="journal article" date="2011" name="Science">
        <title>The ecoresponsive genome of Daphnia pulex.</title>
        <authorList>
            <person name="Colbourne J.K."/>
            <person name="Pfrender M.E."/>
            <person name="Gilbert D."/>
            <person name="Thomas W.K."/>
            <person name="Tucker A."/>
            <person name="Oakley T.H."/>
            <person name="Tokishita S."/>
            <person name="Aerts A."/>
            <person name="Arnold G.J."/>
            <person name="Basu M.K."/>
            <person name="Bauer D.J."/>
            <person name="Caceres C.E."/>
            <person name="Carmel L."/>
            <person name="Casola C."/>
            <person name="Choi J.H."/>
            <person name="Detter J.C."/>
            <person name="Dong Q."/>
            <person name="Dusheyko S."/>
            <person name="Eads B.D."/>
            <person name="Frohlich T."/>
            <person name="Geiler-Samerotte K.A."/>
            <person name="Gerlach D."/>
            <person name="Hatcher P."/>
            <person name="Jogdeo S."/>
            <person name="Krijgsveld J."/>
            <person name="Kriventseva E.V."/>
            <person name="Kultz D."/>
            <person name="Laforsch C."/>
            <person name="Lindquist E."/>
            <person name="Lopez J."/>
            <person name="Manak J.R."/>
            <person name="Muller J."/>
            <person name="Pangilinan J."/>
            <person name="Patwardhan R.P."/>
            <person name="Pitluck S."/>
            <person name="Pritham E.J."/>
            <person name="Rechtsteiner A."/>
            <person name="Rho M."/>
            <person name="Rogozin I.B."/>
            <person name="Sakarya O."/>
            <person name="Salamov A."/>
            <person name="Schaack S."/>
            <person name="Shapiro H."/>
            <person name="Shiga Y."/>
            <person name="Skalitzky C."/>
            <person name="Smith Z."/>
            <person name="Souvorov A."/>
            <person name="Sung W."/>
            <person name="Tang Z."/>
            <person name="Tsuchiya D."/>
            <person name="Tu H."/>
            <person name="Vos H."/>
            <person name="Wang M."/>
            <person name="Wolf Y.I."/>
            <person name="Yamagata H."/>
            <person name="Yamada T."/>
            <person name="Ye Y."/>
            <person name="Shaw J.R."/>
            <person name="Andrews J."/>
            <person name="Crease T.J."/>
            <person name="Tang H."/>
            <person name="Lucas S.M."/>
            <person name="Robertson H.M."/>
            <person name="Bork P."/>
            <person name="Koonin E.V."/>
            <person name="Zdobnov E.M."/>
            <person name="Grigoriev I.V."/>
            <person name="Lynch M."/>
            <person name="Boore J.L."/>
        </authorList>
    </citation>
    <scope>NUCLEOTIDE SEQUENCE [LARGE SCALE GENOMIC DNA]</scope>
</reference>
<feature type="compositionally biased region" description="Low complexity" evidence="2">
    <location>
        <begin position="678"/>
        <end position="704"/>
    </location>
</feature>
<dbReference type="GO" id="GO:0016358">
    <property type="term" value="P:dendrite development"/>
    <property type="evidence" value="ECO:0000318"/>
    <property type="project" value="GO_Central"/>
</dbReference>
<feature type="compositionally biased region" description="Low complexity" evidence="2">
    <location>
        <begin position="1276"/>
        <end position="1286"/>
    </location>
</feature>
<dbReference type="EMBL" id="GL732537">
    <property type="protein sequence ID" value="EFX83337.1"/>
    <property type="molecule type" value="Genomic_DNA"/>
</dbReference>
<dbReference type="GO" id="GO:0045202">
    <property type="term" value="C:synapse"/>
    <property type="evidence" value="ECO:0000318"/>
    <property type="project" value="GO_Central"/>
</dbReference>
<evidence type="ECO:0000313" key="5">
    <source>
        <dbReference type="EMBL" id="EFX83337.1"/>
    </source>
</evidence>
<proteinExistence type="predicted"/>
<dbReference type="GO" id="GO:0008017">
    <property type="term" value="F:microtubule binding"/>
    <property type="evidence" value="ECO:0000318"/>
    <property type="project" value="GO_Central"/>
</dbReference>
<feature type="compositionally biased region" description="Basic and acidic residues" evidence="2">
    <location>
        <begin position="569"/>
        <end position="602"/>
    </location>
</feature>
<accession>E9GAY0</accession>
<feature type="region of interest" description="Disordered" evidence="2">
    <location>
        <begin position="2705"/>
        <end position="2939"/>
    </location>
</feature>
<feature type="compositionally biased region" description="Basic and acidic residues" evidence="2">
    <location>
        <begin position="2859"/>
        <end position="2869"/>
    </location>
</feature>
<dbReference type="GO" id="GO:0005875">
    <property type="term" value="C:microtubule associated complex"/>
    <property type="evidence" value="ECO:0000318"/>
    <property type="project" value="GO_Central"/>
</dbReference>
<feature type="compositionally biased region" description="Polar residues" evidence="2">
    <location>
        <begin position="2641"/>
        <end position="2659"/>
    </location>
</feature>
<feature type="region of interest" description="Disordered" evidence="2">
    <location>
        <begin position="732"/>
        <end position="904"/>
    </location>
</feature>
<dbReference type="GO" id="GO:0030425">
    <property type="term" value="C:dendrite"/>
    <property type="evidence" value="ECO:0000318"/>
    <property type="project" value="GO_Central"/>
</dbReference>
<dbReference type="PANTHER" id="PTHR13843">
    <property type="entry name" value="MICROTUBULE-ASSOCIATED PROTEIN"/>
    <property type="match status" value="1"/>
</dbReference>
<feature type="compositionally biased region" description="Basic and acidic residues" evidence="2">
    <location>
        <begin position="2837"/>
        <end position="2847"/>
    </location>
</feature>
<dbReference type="eggNOG" id="KOG3592">
    <property type="taxonomic scope" value="Eukaryota"/>
</dbReference>
<feature type="compositionally biased region" description="Low complexity" evidence="2">
    <location>
        <begin position="510"/>
        <end position="524"/>
    </location>
</feature>
<feature type="compositionally biased region" description="Polar residues" evidence="2">
    <location>
        <begin position="1060"/>
        <end position="1072"/>
    </location>
</feature>
<dbReference type="GO" id="GO:0005829">
    <property type="term" value="C:cytosol"/>
    <property type="evidence" value="ECO:0000318"/>
    <property type="project" value="GO_Central"/>
</dbReference>
<dbReference type="GO" id="GO:0031114">
    <property type="term" value="P:regulation of microtubule depolymerization"/>
    <property type="evidence" value="ECO:0000318"/>
    <property type="project" value="GO_Central"/>
</dbReference>
<feature type="compositionally biased region" description="Acidic residues" evidence="2">
    <location>
        <begin position="1002"/>
        <end position="1019"/>
    </location>
</feature>
<feature type="region of interest" description="Disordered" evidence="2">
    <location>
        <begin position="3139"/>
        <end position="3273"/>
    </location>
</feature>
<dbReference type="GO" id="GO:0003779">
    <property type="term" value="F:actin binding"/>
    <property type="evidence" value="ECO:0000318"/>
    <property type="project" value="GO_Central"/>
</dbReference>
<dbReference type="Proteomes" id="UP000000305">
    <property type="component" value="Unassembled WGS sequence"/>
</dbReference>
<feature type="compositionally biased region" description="Basic and acidic residues" evidence="2">
    <location>
        <begin position="1482"/>
        <end position="1493"/>
    </location>
</feature>
<feature type="domain" description="Microtubule-associated protein 1A/B/S-like MBL-like" evidence="4">
    <location>
        <begin position="134"/>
        <end position="406"/>
    </location>
</feature>
<feature type="compositionally biased region" description="Polar residues" evidence="2">
    <location>
        <begin position="491"/>
        <end position="500"/>
    </location>
</feature>
<feature type="compositionally biased region" description="Acidic residues" evidence="2">
    <location>
        <begin position="966"/>
        <end position="978"/>
    </location>
</feature>
<feature type="compositionally biased region" description="Basic and acidic residues" evidence="2">
    <location>
        <begin position="2785"/>
        <end position="2797"/>
    </location>
</feature>
<evidence type="ECO:0000313" key="6">
    <source>
        <dbReference type="Proteomes" id="UP000000305"/>
    </source>
</evidence>
<dbReference type="GO" id="GO:0005874">
    <property type="term" value="C:microtubule"/>
    <property type="evidence" value="ECO:0000318"/>
    <property type="project" value="GO_Central"/>
</dbReference>
<dbReference type="STRING" id="6669.E9GAY0"/>
<feature type="compositionally biased region" description="Basic and acidic residues" evidence="2">
    <location>
        <begin position="647"/>
        <end position="656"/>
    </location>
</feature>